<protein>
    <recommendedName>
        <fullName evidence="2">Glycosyl hydrolase-like 10 domain-containing protein</fullName>
    </recommendedName>
</protein>
<accession>A0A1Z4GJL0</accession>
<gene>
    <name evidence="3" type="ORF">NIES21_35360</name>
</gene>
<dbReference type="AlphaFoldDB" id="A0A1Z4GJL0"/>
<dbReference type="EMBL" id="AP018174">
    <property type="protein sequence ID" value="BAY17694.1"/>
    <property type="molecule type" value="Genomic_DNA"/>
</dbReference>
<sequence>MWVGEKSFNPMKLLTLKGWRRSLQRLVPILMLVSFMAVLLVDGLKPAIAQLPRQEIRGVWMTNNDFNVLRDRTKVQEAVKHLQRLNFNTIYPVVWNSGYALYPSATAQRAGIQPFITRGSDGQDILADLINQAHRQGLLVIPWFEFGFMAPPTSELALNHPEWLTKKRNGSETSMSAAGEVVWLNPFHPQVQQFISNLVLEVVTQYDADGIQFDDHMSLPHEFGYDKYTIALYTQETKNNPPANPNDPAWIKWRADKITAFMVQLNQAVKARKPNAIFSVSPNYYDFAYKFHLQDWLAWIRQNIVDELVVQVYRPDLQSFIANIGRSEIQEAQQKIPTGIGIMTGLRNNPVPMQQIKSQVRAAQERSLGVAFFYYESLWDVAPETVAERQDGFKRLFPYPVVRAKI</sequence>
<dbReference type="SUPFAM" id="SSF51445">
    <property type="entry name" value="(Trans)glycosidases"/>
    <property type="match status" value="1"/>
</dbReference>
<keyword evidence="1" id="KW-0732">Signal</keyword>
<name>A0A1Z4GJL0_9CYAN</name>
<evidence type="ECO:0000256" key="1">
    <source>
        <dbReference type="ARBA" id="ARBA00022729"/>
    </source>
</evidence>
<dbReference type="InterPro" id="IPR052177">
    <property type="entry name" value="Divisome_Glycosyl_Hydrolase"/>
</dbReference>
<dbReference type="Pfam" id="PF02638">
    <property type="entry name" value="GHL10"/>
    <property type="match status" value="1"/>
</dbReference>
<proteinExistence type="predicted"/>
<evidence type="ECO:0000313" key="3">
    <source>
        <dbReference type="EMBL" id="BAY17694.1"/>
    </source>
</evidence>
<dbReference type="InterPro" id="IPR003790">
    <property type="entry name" value="GHL10"/>
</dbReference>
<dbReference type="Gene3D" id="3.20.20.80">
    <property type="entry name" value="Glycosidases"/>
    <property type="match status" value="1"/>
</dbReference>
<organism evidence="3 4">
    <name type="scientific">Anabaenopsis circularis NIES-21</name>
    <dbReference type="NCBI Taxonomy" id="1085406"/>
    <lineage>
        <taxon>Bacteria</taxon>
        <taxon>Bacillati</taxon>
        <taxon>Cyanobacteriota</taxon>
        <taxon>Cyanophyceae</taxon>
        <taxon>Nostocales</taxon>
        <taxon>Nodulariaceae</taxon>
        <taxon>Anabaenopsis</taxon>
    </lineage>
</organism>
<keyword evidence="4" id="KW-1185">Reference proteome</keyword>
<dbReference type="PANTHER" id="PTHR43405">
    <property type="entry name" value="GLYCOSYL HYDROLASE DIGH"/>
    <property type="match status" value="1"/>
</dbReference>
<dbReference type="Proteomes" id="UP000218287">
    <property type="component" value="Chromosome"/>
</dbReference>
<reference evidence="3 4" key="1">
    <citation type="submission" date="2017-06" db="EMBL/GenBank/DDBJ databases">
        <title>Genome sequencing of cyanobaciteial culture collection at National Institute for Environmental Studies (NIES).</title>
        <authorList>
            <person name="Hirose Y."/>
            <person name="Shimura Y."/>
            <person name="Fujisawa T."/>
            <person name="Nakamura Y."/>
            <person name="Kawachi M."/>
        </authorList>
    </citation>
    <scope>NUCLEOTIDE SEQUENCE [LARGE SCALE GENOMIC DNA]</scope>
    <source>
        <strain evidence="3 4">NIES-21</strain>
    </source>
</reference>
<evidence type="ECO:0000313" key="4">
    <source>
        <dbReference type="Proteomes" id="UP000218287"/>
    </source>
</evidence>
<dbReference type="PANTHER" id="PTHR43405:SF1">
    <property type="entry name" value="GLYCOSYL HYDROLASE DIGH"/>
    <property type="match status" value="1"/>
</dbReference>
<evidence type="ECO:0000259" key="2">
    <source>
        <dbReference type="Pfam" id="PF02638"/>
    </source>
</evidence>
<feature type="domain" description="Glycosyl hydrolase-like 10" evidence="2">
    <location>
        <begin position="55"/>
        <end position="357"/>
    </location>
</feature>
<dbReference type="InterPro" id="IPR017853">
    <property type="entry name" value="GH"/>
</dbReference>